<dbReference type="InParanoid" id="B3LZ95"/>
<gene>
    <name evidence="2" type="primary">Dana\GF16721</name>
    <name evidence="2" type="synonym">dana_GLEANR_17986</name>
    <name evidence="2" type="ORF">GF16721</name>
</gene>
<proteinExistence type="predicted"/>
<dbReference type="STRING" id="7217.B3LZ95"/>
<dbReference type="Proteomes" id="UP000007801">
    <property type="component" value="Unassembled WGS sequence"/>
</dbReference>
<name>B3LZ95_DROAN</name>
<sequence length="94" mass="10686">MERTEEQRPVQMQLEMARVTADAGQPAGNFEDLMTLTNNSERLIDSVNSNLDALNGALDRLEERTERVLLELRRIIDSEAQEHHEGCGDHNRSP</sequence>
<dbReference type="GeneID" id="6499515"/>
<dbReference type="OMA" id="NTERIMD"/>
<evidence type="ECO:0000256" key="1">
    <source>
        <dbReference type="SAM" id="Coils"/>
    </source>
</evidence>
<dbReference type="EMBL" id="CH902617">
    <property type="protein sequence ID" value="EDV43022.1"/>
    <property type="molecule type" value="Genomic_DNA"/>
</dbReference>
<dbReference type="KEGG" id="dan:6499515"/>
<dbReference type="AlphaFoldDB" id="B3LZ95"/>
<evidence type="ECO:0000313" key="2">
    <source>
        <dbReference type="EMBL" id="EDV43022.1"/>
    </source>
</evidence>
<reference evidence="2 3" key="1">
    <citation type="journal article" date="2007" name="Nature">
        <title>Evolution of genes and genomes on the Drosophila phylogeny.</title>
        <authorList>
            <consortium name="Drosophila 12 Genomes Consortium"/>
            <person name="Clark A.G."/>
            <person name="Eisen M.B."/>
            <person name="Smith D.R."/>
            <person name="Bergman C.M."/>
            <person name="Oliver B."/>
            <person name="Markow T.A."/>
            <person name="Kaufman T.C."/>
            <person name="Kellis M."/>
            <person name="Gelbart W."/>
            <person name="Iyer V.N."/>
            <person name="Pollard D.A."/>
            <person name="Sackton T.B."/>
            <person name="Larracuente A.M."/>
            <person name="Singh N.D."/>
            <person name="Abad J.P."/>
            <person name="Abt D.N."/>
            <person name="Adryan B."/>
            <person name="Aguade M."/>
            <person name="Akashi H."/>
            <person name="Anderson W.W."/>
            <person name="Aquadro C.F."/>
            <person name="Ardell D.H."/>
            <person name="Arguello R."/>
            <person name="Artieri C.G."/>
            <person name="Barbash D.A."/>
            <person name="Barker D."/>
            <person name="Barsanti P."/>
            <person name="Batterham P."/>
            <person name="Batzoglou S."/>
            <person name="Begun D."/>
            <person name="Bhutkar A."/>
            <person name="Blanco E."/>
            <person name="Bosak S.A."/>
            <person name="Bradley R.K."/>
            <person name="Brand A.D."/>
            <person name="Brent M.R."/>
            <person name="Brooks A.N."/>
            <person name="Brown R.H."/>
            <person name="Butlin R.K."/>
            <person name="Caggese C."/>
            <person name="Calvi B.R."/>
            <person name="Bernardo de Carvalho A."/>
            <person name="Caspi A."/>
            <person name="Castrezana S."/>
            <person name="Celniker S.E."/>
            <person name="Chang J.L."/>
            <person name="Chapple C."/>
            <person name="Chatterji S."/>
            <person name="Chinwalla A."/>
            <person name="Civetta A."/>
            <person name="Clifton S.W."/>
            <person name="Comeron J.M."/>
            <person name="Costello J.C."/>
            <person name="Coyne J.A."/>
            <person name="Daub J."/>
            <person name="David R.G."/>
            <person name="Delcher A.L."/>
            <person name="Delehaunty K."/>
            <person name="Do C.B."/>
            <person name="Ebling H."/>
            <person name="Edwards K."/>
            <person name="Eickbush T."/>
            <person name="Evans J.D."/>
            <person name="Filipski A."/>
            <person name="Findeiss S."/>
            <person name="Freyhult E."/>
            <person name="Fulton L."/>
            <person name="Fulton R."/>
            <person name="Garcia A.C."/>
            <person name="Gardiner A."/>
            <person name="Garfield D.A."/>
            <person name="Garvin B.E."/>
            <person name="Gibson G."/>
            <person name="Gilbert D."/>
            <person name="Gnerre S."/>
            <person name="Godfrey J."/>
            <person name="Good R."/>
            <person name="Gotea V."/>
            <person name="Gravely B."/>
            <person name="Greenberg A.J."/>
            <person name="Griffiths-Jones S."/>
            <person name="Gross S."/>
            <person name="Guigo R."/>
            <person name="Gustafson E.A."/>
            <person name="Haerty W."/>
            <person name="Hahn M.W."/>
            <person name="Halligan D.L."/>
            <person name="Halpern A.L."/>
            <person name="Halter G.M."/>
            <person name="Han M.V."/>
            <person name="Heger A."/>
            <person name="Hillier L."/>
            <person name="Hinrichs A.S."/>
            <person name="Holmes I."/>
            <person name="Hoskins R.A."/>
            <person name="Hubisz M.J."/>
            <person name="Hultmark D."/>
            <person name="Huntley M.A."/>
            <person name="Jaffe D.B."/>
            <person name="Jagadeeshan S."/>
            <person name="Jeck W.R."/>
            <person name="Johnson J."/>
            <person name="Jones C.D."/>
            <person name="Jordan W.C."/>
            <person name="Karpen G.H."/>
            <person name="Kataoka E."/>
            <person name="Keightley P.D."/>
            <person name="Kheradpour P."/>
            <person name="Kirkness E.F."/>
            <person name="Koerich L.B."/>
            <person name="Kristiansen K."/>
            <person name="Kudrna D."/>
            <person name="Kulathinal R.J."/>
            <person name="Kumar S."/>
            <person name="Kwok R."/>
            <person name="Lander E."/>
            <person name="Langley C.H."/>
            <person name="Lapoint R."/>
            <person name="Lazzaro B.P."/>
            <person name="Lee S.J."/>
            <person name="Levesque L."/>
            <person name="Li R."/>
            <person name="Lin C.F."/>
            <person name="Lin M.F."/>
            <person name="Lindblad-Toh K."/>
            <person name="Llopart A."/>
            <person name="Long M."/>
            <person name="Low L."/>
            <person name="Lozovsky E."/>
            <person name="Lu J."/>
            <person name="Luo M."/>
            <person name="Machado C.A."/>
            <person name="Makalowski W."/>
            <person name="Marzo M."/>
            <person name="Matsuda M."/>
            <person name="Matzkin L."/>
            <person name="McAllister B."/>
            <person name="McBride C.S."/>
            <person name="McKernan B."/>
            <person name="McKernan K."/>
            <person name="Mendez-Lago M."/>
            <person name="Minx P."/>
            <person name="Mollenhauer M.U."/>
            <person name="Montooth K."/>
            <person name="Mount S.M."/>
            <person name="Mu X."/>
            <person name="Myers E."/>
            <person name="Negre B."/>
            <person name="Newfeld S."/>
            <person name="Nielsen R."/>
            <person name="Noor M.A."/>
            <person name="O'Grady P."/>
            <person name="Pachter L."/>
            <person name="Papaceit M."/>
            <person name="Parisi M.J."/>
            <person name="Parisi M."/>
            <person name="Parts L."/>
            <person name="Pedersen J.S."/>
            <person name="Pesole G."/>
            <person name="Phillippy A.M."/>
            <person name="Ponting C.P."/>
            <person name="Pop M."/>
            <person name="Porcelli D."/>
            <person name="Powell J.R."/>
            <person name="Prohaska S."/>
            <person name="Pruitt K."/>
            <person name="Puig M."/>
            <person name="Quesneville H."/>
            <person name="Ram K.R."/>
            <person name="Rand D."/>
            <person name="Rasmussen M.D."/>
            <person name="Reed L.K."/>
            <person name="Reenan R."/>
            <person name="Reily A."/>
            <person name="Remington K.A."/>
            <person name="Rieger T.T."/>
            <person name="Ritchie M.G."/>
            <person name="Robin C."/>
            <person name="Rogers Y.H."/>
            <person name="Rohde C."/>
            <person name="Rozas J."/>
            <person name="Rubenfield M.J."/>
            <person name="Ruiz A."/>
            <person name="Russo S."/>
            <person name="Salzberg S.L."/>
            <person name="Sanchez-Gracia A."/>
            <person name="Saranga D.J."/>
            <person name="Sato H."/>
            <person name="Schaeffer S.W."/>
            <person name="Schatz M.C."/>
            <person name="Schlenke T."/>
            <person name="Schwartz R."/>
            <person name="Segarra C."/>
            <person name="Singh R.S."/>
            <person name="Sirot L."/>
            <person name="Sirota M."/>
            <person name="Sisneros N.B."/>
            <person name="Smith C.D."/>
            <person name="Smith T.F."/>
            <person name="Spieth J."/>
            <person name="Stage D.E."/>
            <person name="Stark A."/>
            <person name="Stephan W."/>
            <person name="Strausberg R.L."/>
            <person name="Strempel S."/>
            <person name="Sturgill D."/>
            <person name="Sutton G."/>
            <person name="Sutton G.G."/>
            <person name="Tao W."/>
            <person name="Teichmann S."/>
            <person name="Tobari Y.N."/>
            <person name="Tomimura Y."/>
            <person name="Tsolas J.M."/>
            <person name="Valente V.L."/>
            <person name="Venter E."/>
            <person name="Venter J.C."/>
            <person name="Vicario S."/>
            <person name="Vieira F.G."/>
            <person name="Vilella A.J."/>
            <person name="Villasante A."/>
            <person name="Walenz B."/>
            <person name="Wang J."/>
            <person name="Wasserman M."/>
            <person name="Watts T."/>
            <person name="Wilson D."/>
            <person name="Wilson R.K."/>
            <person name="Wing R.A."/>
            <person name="Wolfner M.F."/>
            <person name="Wong A."/>
            <person name="Wong G.K."/>
            <person name="Wu C.I."/>
            <person name="Wu G."/>
            <person name="Yamamoto D."/>
            <person name="Yang H.P."/>
            <person name="Yang S.P."/>
            <person name="Yorke J.A."/>
            <person name="Yoshida K."/>
            <person name="Zdobnov E."/>
            <person name="Zhang P."/>
            <person name="Zhang Y."/>
            <person name="Zimin A.V."/>
            <person name="Baldwin J."/>
            <person name="Abdouelleil A."/>
            <person name="Abdulkadir J."/>
            <person name="Abebe A."/>
            <person name="Abera B."/>
            <person name="Abreu J."/>
            <person name="Acer S.C."/>
            <person name="Aftuck L."/>
            <person name="Alexander A."/>
            <person name="An P."/>
            <person name="Anderson E."/>
            <person name="Anderson S."/>
            <person name="Arachi H."/>
            <person name="Azer M."/>
            <person name="Bachantsang P."/>
            <person name="Barry A."/>
            <person name="Bayul T."/>
            <person name="Berlin A."/>
            <person name="Bessette D."/>
            <person name="Bloom T."/>
            <person name="Blye J."/>
            <person name="Boguslavskiy L."/>
            <person name="Bonnet C."/>
            <person name="Boukhgalter B."/>
            <person name="Bourzgui I."/>
            <person name="Brown A."/>
            <person name="Cahill P."/>
            <person name="Channer S."/>
            <person name="Cheshatsang Y."/>
            <person name="Chuda L."/>
            <person name="Citroen M."/>
            <person name="Collymore A."/>
            <person name="Cooke P."/>
            <person name="Costello M."/>
            <person name="D'Aco K."/>
            <person name="Daza R."/>
            <person name="De Haan G."/>
            <person name="DeGray S."/>
            <person name="DeMaso C."/>
            <person name="Dhargay N."/>
            <person name="Dooley K."/>
            <person name="Dooley E."/>
            <person name="Doricent M."/>
            <person name="Dorje P."/>
            <person name="Dorjee K."/>
            <person name="Dupes A."/>
            <person name="Elong R."/>
            <person name="Falk J."/>
            <person name="Farina A."/>
            <person name="Faro S."/>
            <person name="Ferguson D."/>
            <person name="Fisher S."/>
            <person name="Foley C.D."/>
            <person name="Franke A."/>
            <person name="Friedrich D."/>
            <person name="Gadbois L."/>
            <person name="Gearin G."/>
            <person name="Gearin C.R."/>
            <person name="Giannoukos G."/>
            <person name="Goode T."/>
            <person name="Graham J."/>
            <person name="Grandbois E."/>
            <person name="Grewal S."/>
            <person name="Gyaltsen K."/>
            <person name="Hafez N."/>
            <person name="Hagos B."/>
            <person name="Hall J."/>
            <person name="Henson C."/>
            <person name="Hollinger A."/>
            <person name="Honan T."/>
            <person name="Huard M.D."/>
            <person name="Hughes L."/>
            <person name="Hurhula B."/>
            <person name="Husby M.E."/>
            <person name="Kamat A."/>
            <person name="Kanga B."/>
            <person name="Kashin S."/>
            <person name="Khazanovich D."/>
            <person name="Kisner P."/>
            <person name="Lance K."/>
            <person name="Lara M."/>
            <person name="Lee W."/>
            <person name="Lennon N."/>
            <person name="Letendre F."/>
            <person name="LeVine R."/>
            <person name="Lipovsky A."/>
            <person name="Liu X."/>
            <person name="Liu J."/>
            <person name="Liu S."/>
            <person name="Lokyitsang T."/>
            <person name="Lokyitsang Y."/>
            <person name="Lubonja R."/>
            <person name="Lui A."/>
            <person name="MacDonald P."/>
            <person name="Magnisalis V."/>
            <person name="Maru K."/>
            <person name="Matthews C."/>
            <person name="McCusker W."/>
            <person name="McDonough S."/>
            <person name="Mehta T."/>
            <person name="Meldrim J."/>
            <person name="Meneus L."/>
            <person name="Mihai O."/>
            <person name="Mihalev A."/>
            <person name="Mihova T."/>
            <person name="Mittelman R."/>
            <person name="Mlenga V."/>
            <person name="Montmayeur A."/>
            <person name="Mulrain L."/>
            <person name="Navidi A."/>
            <person name="Naylor J."/>
            <person name="Negash T."/>
            <person name="Nguyen T."/>
            <person name="Nguyen N."/>
            <person name="Nicol R."/>
            <person name="Norbu C."/>
            <person name="Norbu N."/>
            <person name="Novod N."/>
            <person name="O'Neill B."/>
            <person name="Osman S."/>
            <person name="Markiewicz E."/>
            <person name="Oyono O.L."/>
            <person name="Patti C."/>
            <person name="Phunkhang P."/>
            <person name="Pierre F."/>
            <person name="Priest M."/>
            <person name="Raghuraman S."/>
            <person name="Rege F."/>
            <person name="Reyes R."/>
            <person name="Rise C."/>
            <person name="Rogov P."/>
            <person name="Ross K."/>
            <person name="Ryan E."/>
            <person name="Settipalli S."/>
            <person name="Shea T."/>
            <person name="Sherpa N."/>
            <person name="Shi L."/>
            <person name="Shih D."/>
            <person name="Sparrow T."/>
            <person name="Spaulding J."/>
            <person name="Stalker J."/>
            <person name="Stange-Thomann N."/>
            <person name="Stavropoulos S."/>
            <person name="Stone C."/>
            <person name="Strader C."/>
            <person name="Tesfaye S."/>
            <person name="Thomson T."/>
            <person name="Thoulutsang Y."/>
            <person name="Thoulutsang D."/>
            <person name="Topham K."/>
            <person name="Topping I."/>
            <person name="Tsamla T."/>
            <person name="Vassiliev H."/>
            <person name="Vo A."/>
            <person name="Wangchuk T."/>
            <person name="Wangdi T."/>
            <person name="Weiand M."/>
            <person name="Wilkinson J."/>
            <person name="Wilson A."/>
            <person name="Yadav S."/>
            <person name="Young G."/>
            <person name="Yu Q."/>
            <person name="Zembek L."/>
            <person name="Zhong D."/>
            <person name="Zimmer A."/>
            <person name="Zwirko Z."/>
            <person name="Jaffe D.B."/>
            <person name="Alvarez P."/>
            <person name="Brockman W."/>
            <person name="Butler J."/>
            <person name="Chin C."/>
            <person name="Gnerre S."/>
            <person name="Grabherr M."/>
            <person name="Kleber M."/>
            <person name="Mauceli E."/>
            <person name="MacCallum I."/>
        </authorList>
    </citation>
    <scope>NUCLEOTIDE SEQUENCE [LARGE SCALE GENOMIC DNA]</scope>
    <source>
        <strain evidence="3">Tucson 14024-0371.13</strain>
    </source>
</reference>
<protein>
    <submittedName>
        <fullName evidence="2">Uncharacterized protein</fullName>
    </submittedName>
</protein>
<keyword evidence="1" id="KW-0175">Coiled coil</keyword>
<dbReference type="OrthoDB" id="10050612at2759"/>
<accession>B3LZ95</accession>
<dbReference type="Pfam" id="PF03670">
    <property type="entry name" value="UPF0184"/>
    <property type="match status" value="1"/>
</dbReference>
<evidence type="ECO:0000313" key="3">
    <source>
        <dbReference type="Proteomes" id="UP000007801"/>
    </source>
</evidence>
<dbReference type="PhylomeDB" id="B3LZ95"/>
<organism evidence="2 3">
    <name type="scientific">Drosophila ananassae</name>
    <name type="common">Fruit fly</name>
    <dbReference type="NCBI Taxonomy" id="7217"/>
    <lineage>
        <taxon>Eukaryota</taxon>
        <taxon>Metazoa</taxon>
        <taxon>Ecdysozoa</taxon>
        <taxon>Arthropoda</taxon>
        <taxon>Hexapoda</taxon>
        <taxon>Insecta</taxon>
        <taxon>Pterygota</taxon>
        <taxon>Neoptera</taxon>
        <taxon>Endopterygota</taxon>
        <taxon>Diptera</taxon>
        <taxon>Brachycera</taxon>
        <taxon>Muscomorpha</taxon>
        <taxon>Ephydroidea</taxon>
        <taxon>Drosophilidae</taxon>
        <taxon>Drosophila</taxon>
        <taxon>Sophophora</taxon>
    </lineage>
</organism>
<keyword evidence="3" id="KW-1185">Reference proteome</keyword>
<dbReference type="HOGENOM" id="CLU_2401935_0_0_1"/>
<feature type="coiled-coil region" evidence="1">
    <location>
        <begin position="44"/>
        <end position="71"/>
    </location>
</feature>